<comment type="caution">
    <text evidence="2">The sequence shown here is derived from an EMBL/GenBank/DDBJ whole genome shotgun (WGS) entry which is preliminary data.</text>
</comment>
<proteinExistence type="predicted"/>
<evidence type="ECO:0000313" key="3">
    <source>
        <dbReference type="Proteomes" id="UP000660729"/>
    </source>
</evidence>
<sequence length="104" mass="11956">MAWRWRGCTLSALMRHEKLSKDASSFAALRRTARTTFAHVEYVCIEKSNTGITETTAKMPSRRYRLDECTTITILHNQSSQVSSWRNSSNTVHHKGRTSRPKKT</sequence>
<feature type="compositionally biased region" description="Low complexity" evidence="1">
    <location>
        <begin position="80"/>
        <end position="90"/>
    </location>
</feature>
<name>A0A8H6VAT4_9PEZI</name>
<organism evidence="2 3">
    <name type="scientific">Pseudocercospora fuligena</name>
    <dbReference type="NCBI Taxonomy" id="685502"/>
    <lineage>
        <taxon>Eukaryota</taxon>
        <taxon>Fungi</taxon>
        <taxon>Dikarya</taxon>
        <taxon>Ascomycota</taxon>
        <taxon>Pezizomycotina</taxon>
        <taxon>Dothideomycetes</taxon>
        <taxon>Dothideomycetidae</taxon>
        <taxon>Mycosphaerellales</taxon>
        <taxon>Mycosphaerellaceae</taxon>
        <taxon>Pseudocercospora</taxon>
    </lineage>
</organism>
<accession>A0A8H6VAT4</accession>
<dbReference type="Proteomes" id="UP000660729">
    <property type="component" value="Unassembled WGS sequence"/>
</dbReference>
<keyword evidence="3" id="KW-1185">Reference proteome</keyword>
<protein>
    <submittedName>
        <fullName evidence="2">Uncharacterized protein</fullName>
    </submittedName>
</protein>
<dbReference type="EMBL" id="JABCIY010000338">
    <property type="protein sequence ID" value="KAF7185383.1"/>
    <property type="molecule type" value="Genomic_DNA"/>
</dbReference>
<evidence type="ECO:0000256" key="1">
    <source>
        <dbReference type="SAM" id="MobiDB-lite"/>
    </source>
</evidence>
<reference evidence="2" key="1">
    <citation type="submission" date="2020-04" db="EMBL/GenBank/DDBJ databases">
        <title>Draft genome resource of the tomato pathogen Pseudocercospora fuligena.</title>
        <authorList>
            <person name="Zaccaron A."/>
        </authorList>
    </citation>
    <scope>NUCLEOTIDE SEQUENCE</scope>
    <source>
        <strain evidence="2">PF001</strain>
    </source>
</reference>
<feature type="region of interest" description="Disordered" evidence="1">
    <location>
        <begin position="80"/>
        <end position="104"/>
    </location>
</feature>
<dbReference type="AlphaFoldDB" id="A0A8H6VAT4"/>
<feature type="compositionally biased region" description="Basic residues" evidence="1">
    <location>
        <begin position="92"/>
        <end position="104"/>
    </location>
</feature>
<evidence type="ECO:0000313" key="2">
    <source>
        <dbReference type="EMBL" id="KAF7185383.1"/>
    </source>
</evidence>
<gene>
    <name evidence="2" type="ORF">HII31_13362</name>
</gene>